<dbReference type="AlphaFoldDB" id="I7GEX1"/>
<feature type="region of interest" description="Disordered" evidence="1">
    <location>
        <begin position="1"/>
        <end position="23"/>
    </location>
</feature>
<organism evidence="2">
    <name type="scientific">Macaca fascicularis</name>
    <name type="common">Crab-eating macaque</name>
    <name type="synonym">Cynomolgus monkey</name>
    <dbReference type="NCBI Taxonomy" id="9541"/>
    <lineage>
        <taxon>Eukaryota</taxon>
        <taxon>Metazoa</taxon>
        <taxon>Chordata</taxon>
        <taxon>Craniata</taxon>
        <taxon>Vertebrata</taxon>
        <taxon>Euteleostomi</taxon>
        <taxon>Mammalia</taxon>
        <taxon>Eutheria</taxon>
        <taxon>Euarchontoglires</taxon>
        <taxon>Primates</taxon>
        <taxon>Haplorrhini</taxon>
        <taxon>Catarrhini</taxon>
        <taxon>Cercopithecidae</taxon>
        <taxon>Cercopithecinae</taxon>
        <taxon>Macaca</taxon>
    </lineage>
</organism>
<evidence type="ECO:0000256" key="1">
    <source>
        <dbReference type="SAM" id="MobiDB-lite"/>
    </source>
</evidence>
<evidence type="ECO:0000313" key="2">
    <source>
        <dbReference type="EMBL" id="BAE91582.1"/>
    </source>
</evidence>
<accession>I7GEX1</accession>
<dbReference type="EMBL" id="AB174520">
    <property type="protein sequence ID" value="BAE91582.1"/>
    <property type="molecule type" value="mRNA"/>
</dbReference>
<name>I7GEX1_MACFA</name>
<proteinExistence type="evidence at transcript level"/>
<sequence>MGGWRRHHRPSLTEPRHGHPNSFTCELRKRPSLYLAAGNYAGSCLRPPC</sequence>
<reference evidence="2" key="1">
    <citation type="journal article" date="2007" name="PLoS Biol.">
        <title>Rate of evolution in brain-expressed genes in humans and other primates.</title>
        <authorList>
            <person name="Wang H.-Y."/>
            <person name="Chien H.-C."/>
            <person name="Osada N."/>
            <person name="Hashimoto K."/>
            <person name="Sugano S."/>
            <person name="Gojobori T."/>
            <person name="Chou C.-K."/>
            <person name="Tsai S.-F."/>
            <person name="Wu C.-I."/>
            <person name="Shen C.-K.J."/>
        </authorList>
    </citation>
    <scope>NUCLEOTIDE SEQUENCE</scope>
</reference>
<feature type="compositionally biased region" description="Basic residues" evidence="1">
    <location>
        <begin position="1"/>
        <end position="10"/>
    </location>
</feature>
<protein>
    <submittedName>
        <fullName evidence="2">Macaca fascicularis brain cDNA, clone: QtrA-17656</fullName>
    </submittedName>
</protein>